<dbReference type="EMBL" id="HACG01000915">
    <property type="protein sequence ID" value="CEK47780.1"/>
    <property type="molecule type" value="Transcribed_RNA"/>
</dbReference>
<proteinExistence type="predicted"/>
<protein>
    <submittedName>
        <fullName evidence="1">Uncharacterized protein</fullName>
    </submittedName>
</protein>
<name>A0A0B6XWV2_9EUPU</name>
<organism evidence="1">
    <name type="scientific">Arion vulgaris</name>
    <dbReference type="NCBI Taxonomy" id="1028688"/>
    <lineage>
        <taxon>Eukaryota</taxon>
        <taxon>Metazoa</taxon>
        <taxon>Spiralia</taxon>
        <taxon>Lophotrochozoa</taxon>
        <taxon>Mollusca</taxon>
        <taxon>Gastropoda</taxon>
        <taxon>Heterobranchia</taxon>
        <taxon>Euthyneura</taxon>
        <taxon>Panpulmonata</taxon>
        <taxon>Eupulmonata</taxon>
        <taxon>Stylommatophora</taxon>
        <taxon>Helicina</taxon>
        <taxon>Arionoidea</taxon>
        <taxon>Arionidae</taxon>
        <taxon>Arion</taxon>
    </lineage>
</organism>
<evidence type="ECO:0000313" key="1">
    <source>
        <dbReference type="EMBL" id="CEK47780.1"/>
    </source>
</evidence>
<dbReference type="AlphaFoldDB" id="A0A0B6XWV2"/>
<accession>A0A0B6XWV2</accession>
<gene>
    <name evidence="1" type="primary">ORF2243</name>
</gene>
<sequence length="79" mass="9237">MSLWQLLCDGADGNKLYRHCHFHGFISCVEKKELLYLLRTLQQVQHYVEDTSASSYGADLHLNTPNWKEFVARYMSSLK</sequence>
<reference evidence="1" key="1">
    <citation type="submission" date="2014-12" db="EMBL/GenBank/DDBJ databases">
        <title>Insight into the proteome of Arion vulgaris.</title>
        <authorList>
            <person name="Aradska J."/>
            <person name="Bulat T."/>
            <person name="Smidak R."/>
            <person name="Sarate P."/>
            <person name="Gangsoo J."/>
            <person name="Sialana F."/>
            <person name="Bilban M."/>
            <person name="Lubec G."/>
        </authorList>
    </citation>
    <scope>NUCLEOTIDE SEQUENCE</scope>
    <source>
        <tissue evidence="1">Skin</tissue>
    </source>
</reference>